<evidence type="ECO:0000313" key="16">
    <source>
        <dbReference type="Proteomes" id="UP000263232"/>
    </source>
</evidence>
<evidence type="ECO:0000256" key="2">
    <source>
        <dbReference type="ARBA" id="ARBA00007316"/>
    </source>
</evidence>
<dbReference type="GO" id="GO:0004715">
    <property type="term" value="F:non-membrane spanning protein tyrosine kinase activity"/>
    <property type="evidence" value="ECO:0007669"/>
    <property type="project" value="UniProtKB-EC"/>
</dbReference>
<evidence type="ECO:0000256" key="3">
    <source>
        <dbReference type="ARBA" id="ARBA00011903"/>
    </source>
</evidence>
<dbReference type="RefSeq" id="WP_118990206.1">
    <property type="nucleotide sequence ID" value="NZ_CP023434.1"/>
</dbReference>
<dbReference type="Proteomes" id="UP000263232">
    <property type="component" value="Chromosome"/>
</dbReference>
<evidence type="ECO:0000256" key="13">
    <source>
        <dbReference type="ARBA" id="ARBA00051245"/>
    </source>
</evidence>
<dbReference type="SUPFAM" id="SSF52540">
    <property type="entry name" value="P-loop containing nucleoside triphosphate hydrolases"/>
    <property type="match status" value="1"/>
</dbReference>
<keyword evidence="9" id="KW-0972">Capsule biogenesis/degradation</keyword>
<dbReference type="InterPro" id="IPR027417">
    <property type="entry name" value="P-loop_NTPase"/>
</dbReference>
<evidence type="ECO:0000256" key="1">
    <source>
        <dbReference type="ARBA" id="ARBA00005132"/>
    </source>
</evidence>
<keyword evidence="10" id="KW-0829">Tyrosine-protein kinase</keyword>
<accession>A0A347WJN6</accession>
<dbReference type="CDD" id="cd05387">
    <property type="entry name" value="BY-kinase"/>
    <property type="match status" value="1"/>
</dbReference>
<dbReference type="InterPro" id="IPR050445">
    <property type="entry name" value="Bact_polysacc_biosynth/exp"/>
</dbReference>
<keyword evidence="11" id="KW-0270">Exopolysaccharide synthesis</keyword>
<evidence type="ECO:0000259" key="14">
    <source>
        <dbReference type="Pfam" id="PF13614"/>
    </source>
</evidence>
<evidence type="ECO:0000256" key="6">
    <source>
        <dbReference type="ARBA" id="ARBA00022741"/>
    </source>
</evidence>
<comment type="function">
    <text evidence="12">Involved in the regulation of capsular polysaccharide biosynthesis. Autophosphorylation of CpsD attenuates its activity and reduces the level of encapsulation. May be part of a complex that directs the coordinated polymerization and export to the cell surface of the capsular polysaccharide.</text>
</comment>
<dbReference type="FunFam" id="3.40.50.300:FF:000527">
    <property type="entry name" value="Tyrosine-protein kinase etk"/>
    <property type="match status" value="1"/>
</dbReference>
<keyword evidence="8" id="KW-0067">ATP-binding</keyword>
<comment type="pathway">
    <text evidence="1">Capsule biogenesis; capsule polysaccharide biosynthesis.</text>
</comment>
<feature type="domain" description="AAA" evidence="14">
    <location>
        <begin position="67"/>
        <end position="198"/>
    </location>
</feature>
<dbReference type="NCBIfam" id="TIGR01007">
    <property type="entry name" value="eps_fam"/>
    <property type="match status" value="1"/>
</dbReference>
<evidence type="ECO:0000256" key="9">
    <source>
        <dbReference type="ARBA" id="ARBA00022903"/>
    </source>
</evidence>
<dbReference type="KEGG" id="abae:CL176_04375"/>
<keyword evidence="5" id="KW-0808">Transferase</keyword>
<dbReference type="InterPro" id="IPR005702">
    <property type="entry name" value="Wzc-like_C"/>
</dbReference>
<dbReference type="OrthoDB" id="9794577at2"/>
<protein>
    <recommendedName>
        <fullName evidence="4">Tyrosine-protein kinase CpsD</fullName>
        <ecNumber evidence="3">2.7.10.2</ecNumber>
    </recommendedName>
</protein>
<sequence>MDWRYRRKRKEERLMKEQAKGAGLITYFSPQSVQAEQLRTIRTNIQFAQMDQPLQSIVITSSIPAEGKSTIAANLAFLMGTTDQRVLIVDADMRKPTLHKTFTLSNEQGLTGLLLDRKADINDYILRSPELNLYLLPSGPIPPNPSELLSSGRMTEVMHELKHYFDIIIYDVPPLTAVTDAQIMANKVDGTVLVVRADYVHKSEVRKSVELLNNVNANIIGYVMNGVARKDGVGYGYGYGYGYSQEDTE</sequence>
<dbReference type="GO" id="GO:0045227">
    <property type="term" value="P:capsule polysaccharide biosynthetic process"/>
    <property type="evidence" value="ECO:0007669"/>
    <property type="project" value="UniProtKB-UniPathway"/>
</dbReference>
<dbReference type="PANTHER" id="PTHR32309">
    <property type="entry name" value="TYROSINE-PROTEIN KINASE"/>
    <property type="match status" value="1"/>
</dbReference>
<dbReference type="EMBL" id="CP023434">
    <property type="protein sequence ID" value="AXY25293.1"/>
    <property type="molecule type" value="Genomic_DNA"/>
</dbReference>
<evidence type="ECO:0000256" key="8">
    <source>
        <dbReference type="ARBA" id="ARBA00022840"/>
    </source>
</evidence>
<proteinExistence type="inferred from homology"/>
<reference evidence="15 16" key="1">
    <citation type="submission" date="2017-09" db="EMBL/GenBank/DDBJ databases">
        <title>Complete genome sequence of Oxytococcus suis strain ZY16052.</title>
        <authorList>
            <person name="Li F."/>
        </authorList>
    </citation>
    <scope>NUCLEOTIDE SEQUENCE [LARGE SCALE GENOMIC DNA]</scope>
    <source>
        <strain evidence="15 16">ZY16052</strain>
    </source>
</reference>
<dbReference type="Pfam" id="PF13614">
    <property type="entry name" value="AAA_31"/>
    <property type="match status" value="1"/>
</dbReference>
<comment type="catalytic activity">
    <reaction evidence="13">
        <text>L-tyrosyl-[protein] + ATP = O-phospho-L-tyrosyl-[protein] + ADP + H(+)</text>
        <dbReference type="Rhea" id="RHEA:10596"/>
        <dbReference type="Rhea" id="RHEA-COMP:10136"/>
        <dbReference type="Rhea" id="RHEA-COMP:20101"/>
        <dbReference type="ChEBI" id="CHEBI:15378"/>
        <dbReference type="ChEBI" id="CHEBI:30616"/>
        <dbReference type="ChEBI" id="CHEBI:46858"/>
        <dbReference type="ChEBI" id="CHEBI:61978"/>
        <dbReference type="ChEBI" id="CHEBI:456216"/>
        <dbReference type="EC" id="2.7.10.2"/>
    </reaction>
</comment>
<dbReference type="AlphaFoldDB" id="A0A347WJN6"/>
<evidence type="ECO:0000256" key="11">
    <source>
        <dbReference type="ARBA" id="ARBA00023169"/>
    </source>
</evidence>
<evidence type="ECO:0000256" key="4">
    <source>
        <dbReference type="ARBA" id="ARBA00019200"/>
    </source>
</evidence>
<keyword evidence="16" id="KW-1185">Reference proteome</keyword>
<evidence type="ECO:0000256" key="7">
    <source>
        <dbReference type="ARBA" id="ARBA00022777"/>
    </source>
</evidence>
<name>A0A347WJN6_9LACT</name>
<dbReference type="GO" id="GO:0042802">
    <property type="term" value="F:identical protein binding"/>
    <property type="evidence" value="ECO:0007669"/>
    <property type="project" value="UniProtKB-ARBA"/>
</dbReference>
<dbReference type="InterPro" id="IPR025669">
    <property type="entry name" value="AAA_dom"/>
</dbReference>
<evidence type="ECO:0000256" key="12">
    <source>
        <dbReference type="ARBA" id="ARBA00024964"/>
    </source>
</evidence>
<dbReference type="GO" id="GO:0005524">
    <property type="term" value="F:ATP binding"/>
    <property type="evidence" value="ECO:0007669"/>
    <property type="project" value="UniProtKB-KW"/>
</dbReference>
<evidence type="ECO:0000256" key="10">
    <source>
        <dbReference type="ARBA" id="ARBA00023137"/>
    </source>
</evidence>
<dbReference type="PANTHER" id="PTHR32309:SF13">
    <property type="entry name" value="FERRIC ENTEROBACTIN TRANSPORT PROTEIN FEPE"/>
    <property type="match status" value="1"/>
</dbReference>
<dbReference type="EC" id="2.7.10.2" evidence="3"/>
<dbReference type="UniPathway" id="UPA00934"/>
<comment type="similarity">
    <text evidence="2">Belongs to the CpsD/CapB family.</text>
</comment>
<evidence type="ECO:0000313" key="15">
    <source>
        <dbReference type="EMBL" id="AXY25293.1"/>
    </source>
</evidence>
<evidence type="ECO:0000256" key="5">
    <source>
        <dbReference type="ARBA" id="ARBA00022679"/>
    </source>
</evidence>
<dbReference type="Gene3D" id="3.40.50.300">
    <property type="entry name" value="P-loop containing nucleotide triphosphate hydrolases"/>
    <property type="match status" value="1"/>
</dbReference>
<keyword evidence="6" id="KW-0547">Nucleotide-binding</keyword>
<organism evidence="15 16">
    <name type="scientific">Suicoccus acidiformans</name>
    <dbReference type="NCBI Taxonomy" id="2036206"/>
    <lineage>
        <taxon>Bacteria</taxon>
        <taxon>Bacillati</taxon>
        <taxon>Bacillota</taxon>
        <taxon>Bacilli</taxon>
        <taxon>Lactobacillales</taxon>
        <taxon>Aerococcaceae</taxon>
        <taxon>Suicoccus</taxon>
    </lineage>
</organism>
<keyword evidence="7" id="KW-0418">Kinase</keyword>
<dbReference type="GO" id="GO:0005886">
    <property type="term" value="C:plasma membrane"/>
    <property type="evidence" value="ECO:0007669"/>
    <property type="project" value="TreeGrafter"/>
</dbReference>
<gene>
    <name evidence="15" type="ORF">CL176_04375</name>
</gene>